<proteinExistence type="predicted"/>
<evidence type="ECO:0000259" key="6">
    <source>
        <dbReference type="Pfam" id="PF09734"/>
    </source>
</evidence>
<dbReference type="GO" id="GO:0006384">
    <property type="term" value="P:transcription initiation at RNA polymerase III promoter"/>
    <property type="evidence" value="ECO:0007669"/>
    <property type="project" value="InterPro"/>
</dbReference>
<dbReference type="InterPro" id="IPR040454">
    <property type="entry name" value="TF_IIIC_Tfc1/Sfc1"/>
</dbReference>
<evidence type="ECO:0000256" key="1">
    <source>
        <dbReference type="ARBA" id="ARBA00004123"/>
    </source>
</evidence>
<feature type="compositionally biased region" description="Basic and acidic residues" evidence="5">
    <location>
        <begin position="223"/>
        <end position="240"/>
    </location>
</feature>
<feature type="domain" description="Transcription factor IIIC subunit 5 HTH" evidence="6">
    <location>
        <begin position="212"/>
        <end position="373"/>
    </location>
</feature>
<evidence type="ECO:0000313" key="9">
    <source>
        <dbReference type="Proteomes" id="UP001168821"/>
    </source>
</evidence>
<evidence type="ECO:0000256" key="3">
    <source>
        <dbReference type="ARBA" id="ARBA00023163"/>
    </source>
</evidence>
<evidence type="ECO:0000256" key="2">
    <source>
        <dbReference type="ARBA" id="ARBA00023125"/>
    </source>
</evidence>
<keyword evidence="4" id="KW-0539">Nucleus</keyword>
<dbReference type="EMBL" id="JALNTZ010000004">
    <property type="protein sequence ID" value="KAJ3656318.1"/>
    <property type="molecule type" value="Genomic_DNA"/>
</dbReference>
<feature type="region of interest" description="Disordered" evidence="5">
    <location>
        <begin position="574"/>
        <end position="608"/>
    </location>
</feature>
<name>A0AA38MHG0_9CUCU</name>
<keyword evidence="2" id="KW-0238">DNA-binding</keyword>
<dbReference type="PANTHER" id="PTHR13230">
    <property type="entry name" value="GENERAL TRANSCRIPTION FACTOR IIIC, POLYPEPTIDE 5"/>
    <property type="match status" value="1"/>
</dbReference>
<evidence type="ECO:0000256" key="5">
    <source>
        <dbReference type="SAM" id="MobiDB-lite"/>
    </source>
</evidence>
<keyword evidence="9" id="KW-1185">Reference proteome</keyword>
<accession>A0AA38MHG0</accession>
<dbReference type="GO" id="GO:0005634">
    <property type="term" value="C:nucleus"/>
    <property type="evidence" value="ECO:0007669"/>
    <property type="project" value="UniProtKB-SubCell"/>
</dbReference>
<dbReference type="Pfam" id="PF09734">
    <property type="entry name" value="Tau95"/>
    <property type="match status" value="1"/>
</dbReference>
<evidence type="ECO:0000256" key="4">
    <source>
        <dbReference type="ARBA" id="ARBA00023242"/>
    </source>
</evidence>
<feature type="domain" description="Transcription factor IIIC subunit Tfc1/Sfc1 triple barrel" evidence="7">
    <location>
        <begin position="64"/>
        <end position="169"/>
    </location>
</feature>
<keyword evidence="3" id="KW-0804">Transcription</keyword>
<dbReference type="Proteomes" id="UP001168821">
    <property type="component" value="Unassembled WGS sequence"/>
</dbReference>
<dbReference type="AlphaFoldDB" id="A0AA38MHG0"/>
<comment type="subcellular location">
    <subcellularLocation>
        <location evidence="1">Nucleus</location>
    </subcellularLocation>
</comment>
<dbReference type="GO" id="GO:0001003">
    <property type="term" value="F:RNA polymerase III type 2 promoter sequence-specific DNA binding"/>
    <property type="evidence" value="ECO:0007669"/>
    <property type="project" value="TreeGrafter"/>
</dbReference>
<gene>
    <name evidence="8" type="ORF">Zmor_015403</name>
</gene>
<evidence type="ECO:0008006" key="10">
    <source>
        <dbReference type="Google" id="ProtNLM"/>
    </source>
</evidence>
<comment type="caution">
    <text evidence="8">The sequence shown here is derived from an EMBL/GenBank/DDBJ whole genome shotgun (WGS) entry which is preliminary data.</text>
</comment>
<reference evidence="8" key="1">
    <citation type="journal article" date="2023" name="G3 (Bethesda)">
        <title>Whole genome assemblies of Zophobas morio and Tenebrio molitor.</title>
        <authorList>
            <person name="Kaur S."/>
            <person name="Stinson S.A."/>
            <person name="diCenzo G.C."/>
        </authorList>
    </citation>
    <scope>NUCLEOTIDE SEQUENCE</scope>
    <source>
        <strain evidence="8">QUZm001</strain>
    </source>
</reference>
<evidence type="ECO:0000313" key="8">
    <source>
        <dbReference type="EMBL" id="KAJ3656318.1"/>
    </source>
</evidence>
<dbReference type="Pfam" id="PF17682">
    <property type="entry name" value="Tau95_N"/>
    <property type="match status" value="1"/>
</dbReference>
<sequence>MEVDAESPSTSFVKDNSRNQTKLPKLHFNKEDKNTGNWFAKNKKKAENELDPKHIVQIDKHLVRVEYPGEVKNVDRAIETLGGIHDIEESVAEHGRKLQLNFHNRNKYNKGCFGEKDFKPGILIKVKKPTPVEAQSDNASQENIKYEYDIEGVSVINFTFNRLCDFQYLPLVAKYPETKSSTTENIYEKILPSHLPNIDWLETDAAKNMDQFLLPVNFSHHDSAQTKQHVDNSDKNEPKLNLKGGTNPVKLNPKQQKNVCRIFRKARQQISIFVAFKDKEIPTKPLESAVRMLKHRNLENGVSKIKQLFEERPIWTKAAIRHITGLTDEHSRIILPIVAYYFTNGPWRITWVKYGYDPRKDPKARIYQTLDYRIRTAESSKLKVSAKRSYASKTSIFLAPNQTKKVSLKYDMSARPKMELDERYYVLRPLTLPPARQMFYQFCDLLIPEIQDMISRLPESSGGFCHAKNGFLPDNFIEHCRRIVNDHVLEAVQKELLEDKKILQEKVSKETESKDSGSHLDYYNQMLSNIKKGIYRNVGFQYSKIPREIDPEQDIELISLSSDEENDEYTVGEIIQSSMPERLDVAEEEEEQQSDVSESSDEAEIDMDAVQEINEMISHLGDKLY</sequence>
<feature type="region of interest" description="Disordered" evidence="5">
    <location>
        <begin position="1"/>
        <end position="22"/>
    </location>
</feature>
<dbReference type="InterPro" id="IPR041499">
    <property type="entry name" value="Tfc1/Sfc1_N"/>
</dbReference>
<feature type="compositionally biased region" description="Acidic residues" evidence="5">
    <location>
        <begin position="586"/>
        <end position="608"/>
    </location>
</feature>
<dbReference type="PANTHER" id="PTHR13230:SF5">
    <property type="entry name" value="GENERAL TRANSCRIPTION FACTOR 3C POLYPEPTIDE 5"/>
    <property type="match status" value="1"/>
</dbReference>
<feature type="region of interest" description="Disordered" evidence="5">
    <location>
        <begin position="223"/>
        <end position="248"/>
    </location>
</feature>
<dbReference type="InterPro" id="IPR019136">
    <property type="entry name" value="TF_IIIC_su-5_HTH"/>
</dbReference>
<organism evidence="8 9">
    <name type="scientific">Zophobas morio</name>
    <dbReference type="NCBI Taxonomy" id="2755281"/>
    <lineage>
        <taxon>Eukaryota</taxon>
        <taxon>Metazoa</taxon>
        <taxon>Ecdysozoa</taxon>
        <taxon>Arthropoda</taxon>
        <taxon>Hexapoda</taxon>
        <taxon>Insecta</taxon>
        <taxon>Pterygota</taxon>
        <taxon>Neoptera</taxon>
        <taxon>Endopterygota</taxon>
        <taxon>Coleoptera</taxon>
        <taxon>Polyphaga</taxon>
        <taxon>Cucujiformia</taxon>
        <taxon>Tenebrionidae</taxon>
        <taxon>Zophobas</taxon>
    </lineage>
</organism>
<dbReference type="GO" id="GO:0001002">
    <property type="term" value="F:RNA polymerase III type 1 promoter sequence-specific DNA binding"/>
    <property type="evidence" value="ECO:0007669"/>
    <property type="project" value="TreeGrafter"/>
</dbReference>
<protein>
    <recommendedName>
        <fullName evidence="10">General transcription factor 3C polypeptide 5</fullName>
    </recommendedName>
</protein>
<dbReference type="GO" id="GO:0000127">
    <property type="term" value="C:transcription factor TFIIIC complex"/>
    <property type="evidence" value="ECO:0007669"/>
    <property type="project" value="InterPro"/>
</dbReference>
<evidence type="ECO:0000259" key="7">
    <source>
        <dbReference type="Pfam" id="PF17682"/>
    </source>
</evidence>
<dbReference type="Gene3D" id="3.30.200.160">
    <property type="entry name" value="TFIIIC, subcomplex tauA, subunit Sfc1, barrel domain"/>
    <property type="match status" value="1"/>
</dbReference>
<feature type="compositionally biased region" description="Polar residues" evidence="5">
    <location>
        <begin position="7"/>
        <end position="22"/>
    </location>
</feature>
<dbReference type="InterPro" id="IPR042536">
    <property type="entry name" value="TFIIIC_tauA_Sfc1"/>
</dbReference>